<dbReference type="GO" id="GO:0008236">
    <property type="term" value="F:serine-type peptidase activity"/>
    <property type="evidence" value="ECO:0007669"/>
    <property type="project" value="InterPro"/>
</dbReference>
<dbReference type="eggNOG" id="ENOG502QS8J">
    <property type="taxonomic scope" value="Eukaryota"/>
</dbReference>
<name>K5W7L0_AGABU</name>
<dbReference type="HOGENOM" id="CLU_014627_0_0_1"/>
<dbReference type="GO" id="GO:0006508">
    <property type="term" value="P:proteolysis"/>
    <property type="evidence" value="ECO:0007669"/>
    <property type="project" value="InterPro"/>
</dbReference>
<dbReference type="OMA" id="HAREQHF"/>
<keyword evidence="1" id="KW-0732">Signal</keyword>
<evidence type="ECO:0000259" key="2">
    <source>
        <dbReference type="Pfam" id="PF00326"/>
    </source>
</evidence>
<evidence type="ECO:0000313" key="4">
    <source>
        <dbReference type="Proteomes" id="UP000008493"/>
    </source>
</evidence>
<dbReference type="GeneID" id="18826284"/>
<dbReference type="SUPFAM" id="SSF53474">
    <property type="entry name" value="alpha/beta-Hydrolases"/>
    <property type="match status" value="1"/>
</dbReference>
<dbReference type="InterPro" id="IPR001375">
    <property type="entry name" value="Peptidase_S9_cat"/>
</dbReference>
<dbReference type="Gene3D" id="3.40.50.1820">
    <property type="entry name" value="alpha/beta hydrolase"/>
    <property type="match status" value="1"/>
</dbReference>
<keyword evidence="4" id="KW-1185">Reference proteome</keyword>
<feature type="domain" description="Peptidase S9 prolyl oligopeptidase catalytic" evidence="2">
    <location>
        <begin position="437"/>
        <end position="574"/>
    </location>
</feature>
<sequence length="902" mass="100066">MQGQQQWNLTLLKDWDVLGPFPLHAREQHFLSPSFPIDLREPIDYERTWPSSYADYACVCWSKTRLSDEGVLEVSFPQISRWGSLRRTEGWAALQHHALLRGTLVVTPPAEAAPGSSPPRILVQLKQGSYFCILPIKPSGMVPEWHAGNIYDLERALPRMVDLPLPPDPTATSRYDIFISGEYEIRLFGDPLSNNTEVPTQVISLSVELECLPESIQHQPSQDVLCDFVDGYAFGEALGVGLRNSRRDWLSITRVESRTPGVSLKLKQAVQLAPTQVRVVSFTISQDRPLHADKLEIVVTESSESGQESSIRVSLAITHKSAIRSCDHQSIKATYFSGDSTPTNFLAVPPTGQGKIAYPPILALHGAGVDIINQTFWAESIPPSDVSWTILPSGRTSWGLDWHGPSAQDAWDSVDALPGILDKISVWKDTSYKVGTPVILLGHSNGGQGAWWLASRSPDRILALVPAAGYIKSQAYVPLTISAHFIDPSLRAVLESSLTPDDNDLFLTNLTHKPVLVIHGGEDDNVPIWHGRELFSVLKTWSLFDGSGSNSTMKEDPERGHWYPTVFNNRQVIKFIQGVLKPNEHPQSSKVLKPFTLTAFRPEESGSLEGWRIEEVTRLGRLARITVVPRNQDGIYEVQTINVKKFSVSQIQSPYTFLIDGNKVEVDAMNHGPNLTFERDHSSHKWKLTTIETSSPPSPPTRLQTFLSTKGPITFIPLTAGTSRQHDNRLSLAVRLAHDLQVYHRLDAWICLDYEVVGPQSVGHWPKCNIVLIGSQKDPVIQSILEENKLPISMRDGQLTLNGRLINIHPDTGIMLLHPHPTTPDALMMLMIGNNIAALEKIGRLFPIRTGITTPSWIMVGPLTDALGAAGVTEFGDMVGHGMRGFHGLNTSEFCMQREKPD</sequence>
<dbReference type="Pfam" id="PF00326">
    <property type="entry name" value="Peptidase_S9"/>
    <property type="match status" value="1"/>
</dbReference>
<reference evidence="4" key="1">
    <citation type="journal article" date="2012" name="Proc. Natl. Acad. Sci. U.S.A.">
        <title>Genome sequence of the button mushroom Agaricus bisporus reveals mechanisms governing adaptation to a humic-rich ecological niche.</title>
        <authorList>
            <person name="Morin E."/>
            <person name="Kohler A."/>
            <person name="Baker A.R."/>
            <person name="Foulongne-Oriol M."/>
            <person name="Lombard V."/>
            <person name="Nagy L.G."/>
            <person name="Ohm R.A."/>
            <person name="Patyshakuliyeva A."/>
            <person name="Brun A."/>
            <person name="Aerts A.L."/>
            <person name="Bailey A.M."/>
            <person name="Billette C."/>
            <person name="Coutinho P.M."/>
            <person name="Deakin G."/>
            <person name="Doddapaneni H."/>
            <person name="Floudas D."/>
            <person name="Grimwood J."/>
            <person name="Hilden K."/>
            <person name="Kuees U."/>
            <person name="LaButti K.M."/>
            <person name="Lapidus A."/>
            <person name="Lindquist E.A."/>
            <person name="Lucas S.M."/>
            <person name="Murat C."/>
            <person name="Riley R.W."/>
            <person name="Salamov A.A."/>
            <person name="Schmutz J."/>
            <person name="Subramanian V."/>
            <person name="Woesten H.A.B."/>
            <person name="Xu J."/>
            <person name="Eastwood D.C."/>
            <person name="Foster G.D."/>
            <person name="Sonnenberg A.S."/>
            <person name="Cullen D."/>
            <person name="de Vries R.P."/>
            <person name="Lundell T."/>
            <person name="Hibbett D.S."/>
            <person name="Henrissat B."/>
            <person name="Burton K.S."/>
            <person name="Kerrigan R.W."/>
            <person name="Challen M.P."/>
            <person name="Grigoriev I.V."/>
            <person name="Martin F."/>
        </authorList>
    </citation>
    <scope>NUCLEOTIDE SEQUENCE [LARGE SCALE GENOMIC DNA]</scope>
    <source>
        <strain evidence="4">JB137-S8 / ATCC MYA-4627 / FGSC 10392</strain>
    </source>
</reference>
<dbReference type="InParanoid" id="K5W7L0"/>
<dbReference type="Proteomes" id="UP000008493">
    <property type="component" value="Unassembled WGS sequence"/>
</dbReference>
<gene>
    <name evidence="3" type="ORF">AGABI1DRAFT_125305</name>
</gene>
<dbReference type="OrthoDB" id="449091at2759"/>
<dbReference type="RefSeq" id="XP_007326741.1">
    <property type="nucleotide sequence ID" value="XM_007326679.1"/>
</dbReference>
<evidence type="ECO:0000313" key="3">
    <source>
        <dbReference type="EMBL" id="EKM82839.1"/>
    </source>
</evidence>
<dbReference type="EMBL" id="JH971386">
    <property type="protein sequence ID" value="EKM82839.1"/>
    <property type="molecule type" value="Genomic_DNA"/>
</dbReference>
<accession>K5W7L0</accession>
<protein>
    <recommendedName>
        <fullName evidence="2">Peptidase S9 prolyl oligopeptidase catalytic domain-containing protein</fullName>
    </recommendedName>
</protein>
<proteinExistence type="predicted"/>
<dbReference type="InterPro" id="IPR050955">
    <property type="entry name" value="Plant_Biomass_Hydrol_Est"/>
</dbReference>
<organism evidence="3 4">
    <name type="scientific">Agaricus bisporus var. burnettii (strain JB137-S8 / ATCC MYA-4627 / FGSC 10392)</name>
    <name type="common">White button mushroom</name>
    <dbReference type="NCBI Taxonomy" id="597362"/>
    <lineage>
        <taxon>Eukaryota</taxon>
        <taxon>Fungi</taxon>
        <taxon>Dikarya</taxon>
        <taxon>Basidiomycota</taxon>
        <taxon>Agaricomycotina</taxon>
        <taxon>Agaricomycetes</taxon>
        <taxon>Agaricomycetidae</taxon>
        <taxon>Agaricales</taxon>
        <taxon>Agaricineae</taxon>
        <taxon>Agaricaceae</taxon>
        <taxon>Agaricus</taxon>
    </lineage>
</organism>
<dbReference type="AlphaFoldDB" id="K5W7L0"/>
<dbReference type="PANTHER" id="PTHR43037">
    <property type="entry name" value="UNNAMED PRODUCT-RELATED"/>
    <property type="match status" value="1"/>
</dbReference>
<dbReference type="PANTHER" id="PTHR43037:SF4">
    <property type="entry name" value="PEPTIDASE S9 PROLYL OLIGOPEPTIDASE CATALYTIC DOMAIN-CONTAINING PROTEIN"/>
    <property type="match status" value="1"/>
</dbReference>
<dbReference type="InterPro" id="IPR029058">
    <property type="entry name" value="AB_hydrolase_fold"/>
</dbReference>
<dbReference type="KEGG" id="abp:AGABI1DRAFT125305"/>
<evidence type="ECO:0000256" key="1">
    <source>
        <dbReference type="ARBA" id="ARBA00022729"/>
    </source>
</evidence>